<keyword evidence="4 6" id="KW-1133">Transmembrane helix</keyword>
<keyword evidence="8" id="KW-1185">Reference proteome</keyword>
<evidence type="ECO:0000256" key="4">
    <source>
        <dbReference type="ARBA" id="ARBA00022989"/>
    </source>
</evidence>
<keyword evidence="5 6" id="KW-0472">Membrane</keyword>
<dbReference type="NCBIfam" id="TIGR02532">
    <property type="entry name" value="IV_pilin_GFxxxE"/>
    <property type="match status" value="1"/>
</dbReference>
<evidence type="ECO:0000256" key="1">
    <source>
        <dbReference type="ARBA" id="ARBA00004167"/>
    </source>
</evidence>
<accession>A0AAX2ZIZ1</accession>
<dbReference type="PROSITE" id="PS00409">
    <property type="entry name" value="PROKAR_NTER_METHYL"/>
    <property type="match status" value="1"/>
</dbReference>
<dbReference type="Pfam" id="PF07963">
    <property type="entry name" value="N_methyl"/>
    <property type="match status" value="1"/>
</dbReference>
<evidence type="ECO:0000256" key="6">
    <source>
        <dbReference type="SAM" id="Phobius"/>
    </source>
</evidence>
<evidence type="ECO:0000313" key="7">
    <source>
        <dbReference type="EMBL" id="UEL49314.1"/>
    </source>
</evidence>
<dbReference type="Proteomes" id="UP001198983">
    <property type="component" value="Chromosome"/>
</dbReference>
<keyword evidence="2" id="KW-0488">Methylation</keyword>
<gene>
    <name evidence="7" type="ORF">JW646_07685</name>
</gene>
<proteinExistence type="predicted"/>
<dbReference type="Gene3D" id="3.30.700.10">
    <property type="entry name" value="Glycoprotein, Type 4 Pilin"/>
    <property type="match status" value="1"/>
</dbReference>
<dbReference type="AlphaFoldDB" id="A0AAX2ZIZ1"/>
<keyword evidence="3 6" id="KW-0812">Transmembrane</keyword>
<dbReference type="KEGG" id="tem:JW646_07685"/>
<name>A0AAX2ZIZ1_9FIRM</name>
<sequence length="123" mass="13309">MFKLKNNKKRKGFTLIEMVIVITIIGILSSIAVTKYSKVQENAKKNADYATAANLATAAMISISDGNTSVQPSNLESDGYIQFVPVSKSVKGNEFVVTAQGDSVTVKIGTETFYPKPNETKTN</sequence>
<dbReference type="PANTHER" id="PTHR30093:SF44">
    <property type="entry name" value="TYPE II SECRETION SYSTEM CORE PROTEIN G"/>
    <property type="match status" value="1"/>
</dbReference>
<dbReference type="SUPFAM" id="SSF54523">
    <property type="entry name" value="Pili subunits"/>
    <property type="match status" value="1"/>
</dbReference>
<dbReference type="EMBL" id="CP081135">
    <property type="protein sequence ID" value="UEL49314.1"/>
    <property type="molecule type" value="Genomic_DNA"/>
</dbReference>
<dbReference type="PANTHER" id="PTHR30093">
    <property type="entry name" value="GENERAL SECRETION PATHWAY PROTEIN G"/>
    <property type="match status" value="1"/>
</dbReference>
<evidence type="ECO:0000313" key="8">
    <source>
        <dbReference type="Proteomes" id="UP001198983"/>
    </source>
</evidence>
<dbReference type="InterPro" id="IPR045584">
    <property type="entry name" value="Pilin-like"/>
</dbReference>
<dbReference type="InterPro" id="IPR012902">
    <property type="entry name" value="N_methyl_site"/>
</dbReference>
<evidence type="ECO:0000256" key="3">
    <source>
        <dbReference type="ARBA" id="ARBA00022692"/>
    </source>
</evidence>
<dbReference type="RefSeq" id="WP_148557044.1">
    <property type="nucleotide sequence ID" value="NZ_CP081135.1"/>
</dbReference>
<organism evidence="7 8">
    <name type="scientific">Terrisporobacter hibernicus</name>
    <dbReference type="NCBI Taxonomy" id="2813371"/>
    <lineage>
        <taxon>Bacteria</taxon>
        <taxon>Bacillati</taxon>
        <taxon>Bacillota</taxon>
        <taxon>Clostridia</taxon>
        <taxon>Peptostreptococcales</taxon>
        <taxon>Peptostreptococcaceae</taxon>
        <taxon>Terrisporobacter</taxon>
    </lineage>
</organism>
<evidence type="ECO:0000256" key="5">
    <source>
        <dbReference type="ARBA" id="ARBA00023136"/>
    </source>
</evidence>
<comment type="subcellular location">
    <subcellularLocation>
        <location evidence="1">Membrane</location>
        <topology evidence="1">Single-pass membrane protein</topology>
    </subcellularLocation>
</comment>
<reference evidence="7 8" key="1">
    <citation type="journal article" date="2023" name="Int. J. Syst. Evol. Microbiol.">
        <title>Terrisporobacter hibernicus sp. nov., isolated from bovine faeces in Northern Ireland.</title>
        <authorList>
            <person name="Mitchell M."/>
            <person name="Nguyen S.V."/>
            <person name="Connor M."/>
            <person name="Fairley D.J."/>
            <person name="Donoghue O."/>
            <person name="Marshall H."/>
            <person name="Koolman L."/>
            <person name="McMullan G."/>
            <person name="Schaffer K.E."/>
            <person name="McGrath J.W."/>
            <person name="Fanning S."/>
        </authorList>
    </citation>
    <scope>NUCLEOTIDE SEQUENCE [LARGE SCALE GENOMIC DNA]</scope>
    <source>
        <strain evidence="7 8">MCA3</strain>
    </source>
</reference>
<protein>
    <submittedName>
        <fullName evidence="7">Type II secretion system GspH family protein</fullName>
    </submittedName>
</protein>
<evidence type="ECO:0000256" key="2">
    <source>
        <dbReference type="ARBA" id="ARBA00022481"/>
    </source>
</evidence>
<feature type="transmembrane region" description="Helical" evidence="6">
    <location>
        <begin position="12"/>
        <end position="33"/>
    </location>
</feature>
<dbReference type="GO" id="GO:0016020">
    <property type="term" value="C:membrane"/>
    <property type="evidence" value="ECO:0007669"/>
    <property type="project" value="UniProtKB-SubCell"/>
</dbReference>